<sequence>MEAETILQNGVIVSMDDDHHYFKAIAIKNGRIIALGDNSDVQQYTGKDTKVIDLEGKTVVPGLIDAHQHMFSTGFNLQNVDCRVTSIKEMVERVKERAQFCDPEEWIIGWGFDESSLTEKRLPTKDDFVDINNPIFISRYCLHAAVVNDTALKTAGVTKESTVDTGELKKDNNGELTGVLKEEAMDLVTAKMPPYSTEQMKQALRLADKYYVQHGITAVHEAGFGFITGSFKEYTVFNDMVENQSLNVRMNGMILNRFYKNARDMNLKPGSGSHRLKIGPIKMFADGTISGMTASVTKAYRDNNGYGQLVHSYEDLARSVLEVHKAGWQIAIHAIGDHAVKQVLDAYENALEKFPRSDCRHRIEHASIANKNLLQRMSRLGIISVPQPSLIHLAGDVYMENLQDDVINHVFAINSFCKYGLTPAGSSDSPATPCSPMLGIYTAVSRETKNGKCFIPEERVSLYEALKMYTKHAAYASFEETEKGTLEVGKLGDLTILPKGFLNFSPQQIKNTEIDMTIIGGEIIYEKERDFNEKQREKEFN</sequence>
<dbReference type="InterPro" id="IPR033932">
    <property type="entry name" value="YtcJ-like"/>
</dbReference>
<keyword evidence="3" id="KW-1185">Reference proteome</keyword>
<name>A0ABN0Z5R1_9BACI</name>
<protein>
    <submittedName>
        <fullName evidence="2">Amidohydrolase</fullName>
    </submittedName>
</protein>
<accession>A0ABN0Z5R1</accession>
<proteinExistence type="predicted"/>
<dbReference type="PANTHER" id="PTHR22642:SF2">
    <property type="entry name" value="PROTEIN LONG AFTER FAR-RED 3"/>
    <property type="match status" value="1"/>
</dbReference>
<dbReference type="CDD" id="cd01300">
    <property type="entry name" value="YtcJ_like"/>
    <property type="match status" value="1"/>
</dbReference>
<dbReference type="RefSeq" id="WP_343751324.1">
    <property type="nucleotide sequence ID" value="NZ_BAAADM010000020.1"/>
</dbReference>
<dbReference type="Pfam" id="PF07969">
    <property type="entry name" value="Amidohydro_3"/>
    <property type="match status" value="1"/>
</dbReference>
<evidence type="ECO:0000259" key="1">
    <source>
        <dbReference type="Pfam" id="PF07969"/>
    </source>
</evidence>
<dbReference type="InterPro" id="IPR032466">
    <property type="entry name" value="Metal_Hydrolase"/>
</dbReference>
<dbReference type="InterPro" id="IPR013108">
    <property type="entry name" value="Amidohydro_3"/>
</dbReference>
<comment type="caution">
    <text evidence="2">The sequence shown here is derived from an EMBL/GenBank/DDBJ whole genome shotgun (WGS) entry which is preliminary data.</text>
</comment>
<dbReference type="SUPFAM" id="SSF51338">
    <property type="entry name" value="Composite domain of metallo-dependent hydrolases"/>
    <property type="match status" value="1"/>
</dbReference>
<dbReference type="Proteomes" id="UP001501459">
    <property type="component" value="Unassembled WGS sequence"/>
</dbReference>
<evidence type="ECO:0000313" key="3">
    <source>
        <dbReference type="Proteomes" id="UP001501459"/>
    </source>
</evidence>
<dbReference type="Gene3D" id="3.20.20.140">
    <property type="entry name" value="Metal-dependent hydrolases"/>
    <property type="match status" value="1"/>
</dbReference>
<dbReference type="Gene3D" id="3.10.310.70">
    <property type="match status" value="1"/>
</dbReference>
<organism evidence="2 3">
    <name type="scientific">Lentibacillus halophilus</name>
    <dbReference type="NCBI Taxonomy" id="295065"/>
    <lineage>
        <taxon>Bacteria</taxon>
        <taxon>Bacillati</taxon>
        <taxon>Bacillota</taxon>
        <taxon>Bacilli</taxon>
        <taxon>Bacillales</taxon>
        <taxon>Bacillaceae</taxon>
        <taxon>Lentibacillus</taxon>
    </lineage>
</organism>
<reference evidence="2 3" key="1">
    <citation type="journal article" date="2019" name="Int. J. Syst. Evol. Microbiol.">
        <title>The Global Catalogue of Microorganisms (GCM) 10K type strain sequencing project: providing services to taxonomists for standard genome sequencing and annotation.</title>
        <authorList>
            <consortium name="The Broad Institute Genomics Platform"/>
            <consortium name="The Broad Institute Genome Sequencing Center for Infectious Disease"/>
            <person name="Wu L."/>
            <person name="Ma J."/>
        </authorList>
    </citation>
    <scope>NUCLEOTIDE SEQUENCE [LARGE SCALE GENOMIC DNA]</scope>
    <source>
        <strain evidence="2 3">JCM 12149</strain>
    </source>
</reference>
<gene>
    <name evidence="2" type="ORF">GCM10008983_07890</name>
</gene>
<dbReference type="InterPro" id="IPR011059">
    <property type="entry name" value="Metal-dep_hydrolase_composite"/>
</dbReference>
<evidence type="ECO:0000313" key="2">
    <source>
        <dbReference type="EMBL" id="GAA0433737.1"/>
    </source>
</evidence>
<dbReference type="SUPFAM" id="SSF51556">
    <property type="entry name" value="Metallo-dependent hydrolases"/>
    <property type="match status" value="1"/>
</dbReference>
<dbReference type="PANTHER" id="PTHR22642">
    <property type="entry name" value="IMIDAZOLONEPROPIONASE"/>
    <property type="match status" value="1"/>
</dbReference>
<dbReference type="Gene3D" id="2.30.40.10">
    <property type="entry name" value="Urease, subunit C, domain 1"/>
    <property type="match status" value="1"/>
</dbReference>
<dbReference type="EMBL" id="BAAADM010000020">
    <property type="protein sequence ID" value="GAA0433737.1"/>
    <property type="molecule type" value="Genomic_DNA"/>
</dbReference>
<feature type="domain" description="Amidohydrolase 3" evidence="1">
    <location>
        <begin position="50"/>
        <end position="525"/>
    </location>
</feature>